<evidence type="ECO:0000256" key="1">
    <source>
        <dbReference type="SAM" id="Phobius"/>
    </source>
</evidence>
<organism>
    <name type="scientific">Branchiostoma floridae</name>
    <name type="common">Florida lancelet</name>
    <name type="synonym">Amphioxus</name>
    <dbReference type="NCBI Taxonomy" id="7739"/>
    <lineage>
        <taxon>Eukaryota</taxon>
        <taxon>Metazoa</taxon>
        <taxon>Chordata</taxon>
        <taxon>Cephalochordata</taxon>
        <taxon>Leptocardii</taxon>
        <taxon>Amphioxiformes</taxon>
        <taxon>Branchiostomatidae</taxon>
        <taxon>Branchiostoma</taxon>
    </lineage>
</organism>
<dbReference type="eggNOG" id="ENOG502TJVI">
    <property type="taxonomic scope" value="Eukaryota"/>
</dbReference>
<name>C3Y809_BRAFL</name>
<keyword evidence="1" id="KW-0812">Transmembrane</keyword>
<sequence>MGRGFHLLDHSVCYKVSHVLMCSLWTHHSSIKMKPTKTVPTPILPNIEDCQWSPSVAHLFQRHYILQTPMYYIRWIYAVVYSLYLLFVLRAPTDADIVRLVENTSLCMLVRPAKNGRTDEYEMTVDDCKLRASGGYHLKHMSMLYKKGEDAVQILRFTRNGVNLSNRSQIFSTLYFYGTLSSHVKCHLFSNSLVRHIVDRDLKILQESTYTSIPLHYGLLHSSISALQSEGNVSRFLGYGGVGIRESLMEESRNMRAWEGHQSGRRWDLLGQESLLYKLFRSRQALRDVMRRHGVDQKLLEALFNHIVVHAMDHYGCDKSSNLRFSLHPWHVGCSTHQAFNTNMFRVLIVRPNLNPLAPNTLRSINKPFYRDLYRELKIIHPQVAEEATASVMFFGMLL</sequence>
<feature type="transmembrane region" description="Helical" evidence="1">
    <location>
        <begin position="71"/>
        <end position="89"/>
    </location>
</feature>
<evidence type="ECO:0000313" key="2">
    <source>
        <dbReference type="EMBL" id="EEN63664.1"/>
    </source>
</evidence>
<dbReference type="InParanoid" id="C3Y809"/>
<dbReference type="EMBL" id="GG666490">
    <property type="protein sequence ID" value="EEN63664.1"/>
    <property type="molecule type" value="Genomic_DNA"/>
</dbReference>
<dbReference type="AlphaFoldDB" id="C3Y809"/>
<gene>
    <name evidence="2" type="ORF">BRAFLDRAFT_84657</name>
</gene>
<keyword evidence="1" id="KW-0472">Membrane</keyword>
<accession>C3Y809</accession>
<proteinExistence type="predicted"/>
<reference evidence="2" key="1">
    <citation type="journal article" date="2008" name="Nature">
        <title>The amphioxus genome and the evolution of the chordate karyotype.</title>
        <authorList>
            <consortium name="US DOE Joint Genome Institute (JGI-PGF)"/>
            <person name="Putnam N.H."/>
            <person name="Butts T."/>
            <person name="Ferrier D.E.K."/>
            <person name="Furlong R.F."/>
            <person name="Hellsten U."/>
            <person name="Kawashima T."/>
            <person name="Robinson-Rechavi M."/>
            <person name="Shoguchi E."/>
            <person name="Terry A."/>
            <person name="Yu J.-K."/>
            <person name="Benito-Gutierrez E.L."/>
            <person name="Dubchak I."/>
            <person name="Garcia-Fernandez J."/>
            <person name="Gibson-Brown J.J."/>
            <person name="Grigoriev I.V."/>
            <person name="Horton A.C."/>
            <person name="de Jong P.J."/>
            <person name="Jurka J."/>
            <person name="Kapitonov V.V."/>
            <person name="Kohara Y."/>
            <person name="Kuroki Y."/>
            <person name="Lindquist E."/>
            <person name="Lucas S."/>
            <person name="Osoegawa K."/>
            <person name="Pennacchio L.A."/>
            <person name="Salamov A.A."/>
            <person name="Satou Y."/>
            <person name="Sauka-Spengler T."/>
            <person name="Schmutz J."/>
            <person name="Shin-I T."/>
            <person name="Toyoda A."/>
            <person name="Bronner-Fraser M."/>
            <person name="Fujiyama A."/>
            <person name="Holland L.Z."/>
            <person name="Holland P.W.H."/>
            <person name="Satoh N."/>
            <person name="Rokhsar D.S."/>
        </authorList>
    </citation>
    <scope>NUCLEOTIDE SEQUENCE [LARGE SCALE GENOMIC DNA]</scope>
    <source>
        <strain evidence="2">S238N-H82</strain>
        <tissue evidence="2">Testes</tissue>
    </source>
</reference>
<keyword evidence="1" id="KW-1133">Transmembrane helix</keyword>
<protein>
    <submittedName>
        <fullName evidence="2">Uncharacterized protein</fullName>
    </submittedName>
</protein>